<keyword evidence="4 7" id="KW-0812">Transmembrane</keyword>
<dbReference type="SUPFAM" id="SSF103473">
    <property type="entry name" value="MFS general substrate transporter"/>
    <property type="match status" value="1"/>
</dbReference>
<evidence type="ECO:0000313" key="10">
    <source>
        <dbReference type="Proteomes" id="UP000076574"/>
    </source>
</evidence>
<comment type="caution">
    <text evidence="9">The sequence shown here is derived from an EMBL/GenBank/DDBJ whole genome shotgun (WGS) entry which is preliminary data.</text>
</comment>
<dbReference type="Gene3D" id="1.20.1720.10">
    <property type="entry name" value="Multidrug resistance protein D"/>
    <property type="match status" value="1"/>
</dbReference>
<dbReference type="STRING" id="943830.A4A58_00795"/>
<keyword evidence="6 7" id="KW-0472">Membrane</keyword>
<feature type="transmembrane region" description="Helical" evidence="7">
    <location>
        <begin position="182"/>
        <end position="202"/>
    </location>
</feature>
<dbReference type="Pfam" id="PF07690">
    <property type="entry name" value="MFS_1"/>
    <property type="match status" value="2"/>
</dbReference>
<feature type="transmembrane region" description="Helical" evidence="7">
    <location>
        <begin position="95"/>
        <end position="114"/>
    </location>
</feature>
<sequence>MSNALHALCDAGAAGATEKIDDISHPRLVIATTILASSVAFIDGSVVNVGLPAIAASFQADAVDLQWVINAYLLPLSALLLLGGAAGDRFGRRRLLIWGVGLFALASLACAVAPSLPLLLAARFLQGVSAAMLMPNSLTILGQTFSGEAKGRAIGIWAASGAAAGALGPVLGGWLIDIGSWHLIFLINVPIALAAMALAWLGIPRDRHDSDEPLDSFGAILATAGLGLTTWSLTEATSHDWAGFTLGALVAGLLLLLVFVWVEGRKGERAMMPLALFGSASFVGLTLLTFLLYGALGGLFVLMPYLLIEAVGYTATQAGAALLPLPLVISLTSPLAGSLAARTGPRIMLTLGPVIVALGFLLALRIGPDTSYWTSVFPAMVVIAIGMAGAVAPLTTAVLMSVDARHTGSASGFNSAVARTGGLVVTALIGSVMAAKGPALISAFAAATVAGAVLCVAAALSALLLIAARPQP</sequence>
<feature type="transmembrane region" description="Helical" evidence="7">
    <location>
        <begin position="28"/>
        <end position="55"/>
    </location>
</feature>
<feature type="transmembrane region" description="Helical" evidence="7">
    <location>
        <begin position="319"/>
        <end position="340"/>
    </location>
</feature>
<keyword evidence="10" id="KW-1185">Reference proteome</keyword>
<evidence type="ECO:0000256" key="2">
    <source>
        <dbReference type="ARBA" id="ARBA00022448"/>
    </source>
</evidence>
<feature type="transmembrane region" description="Helical" evidence="7">
    <location>
        <begin position="154"/>
        <end position="176"/>
    </location>
</feature>
<evidence type="ECO:0000256" key="5">
    <source>
        <dbReference type="ARBA" id="ARBA00022989"/>
    </source>
</evidence>
<accession>A0A164AN08</accession>
<dbReference type="GO" id="GO:0022857">
    <property type="term" value="F:transmembrane transporter activity"/>
    <property type="evidence" value="ECO:0007669"/>
    <property type="project" value="InterPro"/>
</dbReference>
<dbReference type="OrthoDB" id="2414439at2"/>
<dbReference type="GO" id="GO:0005886">
    <property type="term" value="C:plasma membrane"/>
    <property type="evidence" value="ECO:0007669"/>
    <property type="project" value="UniProtKB-SubCell"/>
</dbReference>
<feature type="transmembrane region" description="Helical" evidence="7">
    <location>
        <begin position="347"/>
        <end position="366"/>
    </location>
</feature>
<dbReference type="InterPro" id="IPR020846">
    <property type="entry name" value="MFS_dom"/>
</dbReference>
<dbReference type="PANTHER" id="PTHR42718:SF42">
    <property type="entry name" value="EXPORT PROTEIN"/>
    <property type="match status" value="1"/>
</dbReference>
<evidence type="ECO:0000313" key="9">
    <source>
        <dbReference type="EMBL" id="KZD25055.1"/>
    </source>
</evidence>
<evidence type="ECO:0000256" key="3">
    <source>
        <dbReference type="ARBA" id="ARBA00022475"/>
    </source>
</evidence>
<proteinExistence type="predicted"/>
<dbReference type="Gene3D" id="1.20.1250.20">
    <property type="entry name" value="MFS general substrate transporter like domains"/>
    <property type="match status" value="1"/>
</dbReference>
<evidence type="ECO:0000256" key="7">
    <source>
        <dbReference type="SAM" id="Phobius"/>
    </source>
</evidence>
<organism evidence="9 10">
    <name type="scientific">Tardiphaga robiniae</name>
    <dbReference type="NCBI Taxonomy" id="943830"/>
    <lineage>
        <taxon>Bacteria</taxon>
        <taxon>Pseudomonadati</taxon>
        <taxon>Pseudomonadota</taxon>
        <taxon>Alphaproteobacteria</taxon>
        <taxon>Hyphomicrobiales</taxon>
        <taxon>Nitrobacteraceae</taxon>
        <taxon>Tardiphaga</taxon>
    </lineage>
</organism>
<keyword evidence="3" id="KW-1003">Cell membrane</keyword>
<dbReference type="NCBIfam" id="TIGR00711">
    <property type="entry name" value="efflux_EmrB"/>
    <property type="match status" value="1"/>
</dbReference>
<feature type="transmembrane region" description="Helical" evidence="7">
    <location>
        <begin position="372"/>
        <end position="395"/>
    </location>
</feature>
<name>A0A164AN08_9BRAD</name>
<dbReference type="PROSITE" id="PS50850">
    <property type="entry name" value="MFS"/>
    <property type="match status" value="1"/>
</dbReference>
<dbReference type="InterPro" id="IPR036259">
    <property type="entry name" value="MFS_trans_sf"/>
</dbReference>
<dbReference type="Proteomes" id="UP000076574">
    <property type="component" value="Unassembled WGS sequence"/>
</dbReference>
<dbReference type="EMBL" id="LVYV01000001">
    <property type="protein sequence ID" value="KZD25055.1"/>
    <property type="molecule type" value="Genomic_DNA"/>
</dbReference>
<evidence type="ECO:0000259" key="8">
    <source>
        <dbReference type="PROSITE" id="PS50850"/>
    </source>
</evidence>
<keyword evidence="5 7" id="KW-1133">Transmembrane helix</keyword>
<feature type="transmembrane region" description="Helical" evidence="7">
    <location>
        <begin position="416"/>
        <end position="435"/>
    </location>
</feature>
<dbReference type="PRINTS" id="PR01036">
    <property type="entry name" value="TCRTETB"/>
</dbReference>
<feature type="transmembrane region" description="Helical" evidence="7">
    <location>
        <begin position="214"/>
        <end position="234"/>
    </location>
</feature>
<feature type="transmembrane region" description="Helical" evidence="7">
    <location>
        <begin position="240"/>
        <end position="262"/>
    </location>
</feature>
<reference evidence="9 10" key="1">
    <citation type="submission" date="2016-03" db="EMBL/GenBank/DDBJ databases">
        <title>Microsymbionts genomes from the relict species Vavilovia formosa (Stev.) Fed.</title>
        <authorList>
            <person name="Kopat V."/>
            <person name="Chirak E."/>
            <person name="Kimeklis A."/>
            <person name="Andronov E."/>
        </authorList>
    </citation>
    <scope>NUCLEOTIDE SEQUENCE [LARGE SCALE GENOMIC DNA]</scope>
    <source>
        <strain evidence="9 10">Vaf07</strain>
    </source>
</reference>
<evidence type="ECO:0000256" key="6">
    <source>
        <dbReference type="ARBA" id="ARBA00023136"/>
    </source>
</evidence>
<feature type="domain" description="Major facilitator superfamily (MFS) profile" evidence="8">
    <location>
        <begin position="29"/>
        <end position="472"/>
    </location>
</feature>
<dbReference type="InterPro" id="IPR004638">
    <property type="entry name" value="EmrB-like"/>
</dbReference>
<dbReference type="InterPro" id="IPR011701">
    <property type="entry name" value="MFS"/>
</dbReference>
<evidence type="ECO:0000256" key="1">
    <source>
        <dbReference type="ARBA" id="ARBA00004651"/>
    </source>
</evidence>
<comment type="subcellular location">
    <subcellularLocation>
        <location evidence="1">Cell membrane</location>
        <topology evidence="1">Multi-pass membrane protein</topology>
    </subcellularLocation>
</comment>
<dbReference type="AlphaFoldDB" id="A0A164AN08"/>
<feature type="transmembrane region" description="Helical" evidence="7">
    <location>
        <begin position="67"/>
        <end position="86"/>
    </location>
</feature>
<dbReference type="CDD" id="cd17321">
    <property type="entry name" value="MFS_MMR_MDR_like"/>
    <property type="match status" value="1"/>
</dbReference>
<keyword evidence="2" id="KW-0813">Transport</keyword>
<feature type="transmembrane region" description="Helical" evidence="7">
    <location>
        <begin position="274"/>
        <end position="307"/>
    </location>
</feature>
<feature type="transmembrane region" description="Helical" evidence="7">
    <location>
        <begin position="120"/>
        <end position="142"/>
    </location>
</feature>
<feature type="transmembrane region" description="Helical" evidence="7">
    <location>
        <begin position="441"/>
        <end position="468"/>
    </location>
</feature>
<dbReference type="PANTHER" id="PTHR42718">
    <property type="entry name" value="MAJOR FACILITATOR SUPERFAMILY MULTIDRUG TRANSPORTER MFSC"/>
    <property type="match status" value="1"/>
</dbReference>
<evidence type="ECO:0000256" key="4">
    <source>
        <dbReference type="ARBA" id="ARBA00022692"/>
    </source>
</evidence>
<protein>
    <submittedName>
        <fullName evidence="9">Multidrug MFS transporter</fullName>
    </submittedName>
</protein>
<gene>
    <name evidence="9" type="ORF">A4A58_00795</name>
</gene>
<dbReference type="RefSeq" id="WP_068728924.1">
    <property type="nucleotide sequence ID" value="NZ_LVYV01000001.1"/>
</dbReference>